<protein>
    <submittedName>
        <fullName evidence="1">SFRICE_008203</fullName>
    </submittedName>
</protein>
<gene>
    <name evidence="1" type="ORF">SFRICE_008203</name>
</gene>
<dbReference type="EMBL" id="ODYU01005286">
    <property type="protein sequence ID" value="SOQ45992.1"/>
    <property type="molecule type" value="Genomic_DNA"/>
</dbReference>
<sequence length="213" mass="24247">MVSDDAAYGGARLPISNLFSRALKTPRLYPSGNTDSGKEFHSLAVRSELEVTRCDFILRATTEKFLKYRKKTNNAIPDTGIKPETPCPGVVLATTRQTRQSLREHLLNSHRMDCIISNANMRCVLMTSYEMRTMRAMLACGRLECGIGIDIPVDVQTSEIHALCQAALSPQLEILFLRILAVVLLTDQRLERLPRRHRYREGTFERQSKYYNI</sequence>
<organism evidence="1">
    <name type="scientific">Spodoptera frugiperda</name>
    <name type="common">Fall armyworm</name>
    <dbReference type="NCBI Taxonomy" id="7108"/>
    <lineage>
        <taxon>Eukaryota</taxon>
        <taxon>Metazoa</taxon>
        <taxon>Ecdysozoa</taxon>
        <taxon>Arthropoda</taxon>
        <taxon>Hexapoda</taxon>
        <taxon>Insecta</taxon>
        <taxon>Pterygota</taxon>
        <taxon>Neoptera</taxon>
        <taxon>Endopterygota</taxon>
        <taxon>Lepidoptera</taxon>
        <taxon>Glossata</taxon>
        <taxon>Ditrysia</taxon>
        <taxon>Noctuoidea</taxon>
        <taxon>Noctuidae</taxon>
        <taxon>Amphipyrinae</taxon>
        <taxon>Spodoptera</taxon>
    </lineage>
</organism>
<name>A0A2H1VZK2_SPOFR</name>
<evidence type="ECO:0000313" key="1">
    <source>
        <dbReference type="EMBL" id="SOQ45992.1"/>
    </source>
</evidence>
<reference evidence="1" key="1">
    <citation type="submission" date="2016-07" db="EMBL/GenBank/DDBJ databases">
        <authorList>
            <person name="Bretaudeau A."/>
        </authorList>
    </citation>
    <scope>NUCLEOTIDE SEQUENCE</scope>
    <source>
        <strain evidence="1">Rice</strain>
        <tissue evidence="1">Whole body</tissue>
    </source>
</reference>
<proteinExistence type="predicted"/>
<dbReference type="AlphaFoldDB" id="A0A2H1VZK2"/>
<accession>A0A2H1VZK2</accession>